<dbReference type="SMR" id="A0A0C6P503"/>
<accession>A0A0C6P503</accession>
<dbReference type="CDD" id="cd03441">
    <property type="entry name" value="R_hydratase_like"/>
    <property type="match status" value="1"/>
</dbReference>
<protein>
    <recommendedName>
        <fullName evidence="1">MaoC-like domain-containing protein</fullName>
    </recommendedName>
</protein>
<sequence>MQRTLDITQAMIDGYGRINGDNDIIHYDHDYAVQRGFRGTLLHGPHMTALAADLGARRYASDWLYRGKLHTKWIGPVCPGDTFVATLNEQGEIEAVSGGKTVMVGSASLAD</sequence>
<dbReference type="EMBL" id="HE965806">
    <property type="protein sequence ID" value="CCJ53670.1"/>
    <property type="molecule type" value="Genomic_DNA"/>
</dbReference>
<dbReference type="InterPro" id="IPR002539">
    <property type="entry name" value="MaoC-like_dom"/>
</dbReference>
<evidence type="ECO:0000313" key="2">
    <source>
        <dbReference type="EMBL" id="CCJ53670.1"/>
    </source>
</evidence>
<dbReference type="GeneID" id="93204088"/>
<dbReference type="OrthoDB" id="8638517at2"/>
<dbReference type="AlphaFoldDB" id="A0A0C6P503"/>
<reference evidence="2 3" key="1">
    <citation type="journal article" date="2012" name="BMC Genomics">
        <title>Comparative genomics of the classical Bordetella subspecies: the evolution and exchange of virulence-associated diversity amongst closely related pathogens.</title>
        <authorList>
            <person name="Park J."/>
            <person name="Zhang Y."/>
            <person name="Buboltz A.M."/>
            <person name="Zhang X."/>
            <person name="Schuster S.C."/>
            <person name="Ahuja U."/>
            <person name="Liu M."/>
            <person name="Miller J.F."/>
            <person name="Sebaihia M."/>
            <person name="Bentley S.D."/>
            <person name="Parkhill J."/>
            <person name="Harvill E.T."/>
        </authorList>
    </citation>
    <scope>NUCLEOTIDE SEQUENCE [LARGE SCALE GENOMIC DNA]</scope>
    <source>
        <strain evidence="2 3">253</strain>
    </source>
</reference>
<dbReference type="HOGENOM" id="CLU_2165584_0_0_4"/>
<dbReference type="SUPFAM" id="SSF54637">
    <property type="entry name" value="Thioesterase/thiol ester dehydrase-isomerase"/>
    <property type="match status" value="1"/>
</dbReference>
<dbReference type="Proteomes" id="UP000007564">
    <property type="component" value="Chromosome"/>
</dbReference>
<name>A0A0C6P503_BORBO</name>
<evidence type="ECO:0000259" key="1">
    <source>
        <dbReference type="Pfam" id="PF01575"/>
    </source>
</evidence>
<organism evidence="2 3">
    <name type="scientific">Bordetella bronchiseptica 253</name>
    <dbReference type="NCBI Taxonomy" id="568707"/>
    <lineage>
        <taxon>Bacteria</taxon>
        <taxon>Pseudomonadati</taxon>
        <taxon>Pseudomonadota</taxon>
        <taxon>Betaproteobacteria</taxon>
        <taxon>Burkholderiales</taxon>
        <taxon>Alcaligenaceae</taxon>
        <taxon>Bordetella</taxon>
    </lineage>
</organism>
<dbReference type="KEGG" id="bbh:BN112_1753"/>
<dbReference type="InterPro" id="IPR029069">
    <property type="entry name" value="HotDog_dom_sf"/>
</dbReference>
<dbReference type="Pfam" id="PF01575">
    <property type="entry name" value="MaoC_dehydratas"/>
    <property type="match status" value="1"/>
</dbReference>
<feature type="domain" description="MaoC-like" evidence="1">
    <location>
        <begin position="3"/>
        <end position="100"/>
    </location>
</feature>
<proteinExistence type="predicted"/>
<evidence type="ECO:0000313" key="3">
    <source>
        <dbReference type="Proteomes" id="UP000007564"/>
    </source>
</evidence>
<dbReference type="RefSeq" id="WP_003810055.1">
    <property type="nucleotide sequence ID" value="NC_019382.1"/>
</dbReference>
<dbReference type="Gene3D" id="3.10.129.10">
    <property type="entry name" value="Hotdog Thioesterase"/>
    <property type="match status" value="1"/>
</dbReference>
<gene>
    <name evidence="2" type="ORF">BN112_1753</name>
</gene>